<dbReference type="KEGG" id="marb:CJ263_01865"/>
<evidence type="ECO:0000313" key="2">
    <source>
        <dbReference type="Proteomes" id="UP000215244"/>
    </source>
</evidence>
<proteinExistence type="predicted"/>
<organism evidence="1 2">
    <name type="scientific">Maribacter cobaltidurans</name>
    <dbReference type="NCBI Taxonomy" id="1178778"/>
    <lineage>
        <taxon>Bacteria</taxon>
        <taxon>Pseudomonadati</taxon>
        <taxon>Bacteroidota</taxon>
        <taxon>Flavobacteriia</taxon>
        <taxon>Flavobacteriales</taxon>
        <taxon>Flavobacteriaceae</taxon>
        <taxon>Maribacter</taxon>
    </lineage>
</organism>
<reference evidence="1 2" key="1">
    <citation type="submission" date="2017-08" db="EMBL/GenBank/DDBJ databases">
        <title>The complete genome sequence of Maribacter sp. B1, isolated from deep-sea sediment.</title>
        <authorList>
            <person name="Wu Y.-H."/>
            <person name="Cheng H."/>
            <person name="Xu X.-W."/>
        </authorList>
    </citation>
    <scope>NUCLEOTIDE SEQUENCE [LARGE SCALE GENOMIC DNA]</scope>
    <source>
        <strain evidence="1 2">B1</strain>
    </source>
</reference>
<dbReference type="EMBL" id="CP022957">
    <property type="protein sequence ID" value="ASV29071.1"/>
    <property type="molecule type" value="Genomic_DNA"/>
</dbReference>
<dbReference type="Proteomes" id="UP000215244">
    <property type="component" value="Chromosome"/>
</dbReference>
<evidence type="ECO:0000313" key="1">
    <source>
        <dbReference type="EMBL" id="ASV29071.1"/>
    </source>
</evidence>
<accession>A0A223V132</accession>
<keyword evidence="2" id="KW-1185">Reference proteome</keyword>
<name>A0A223V132_9FLAO</name>
<gene>
    <name evidence="1" type="ORF">CJ263_01865</name>
</gene>
<protein>
    <submittedName>
        <fullName evidence="1">Uncharacterized protein</fullName>
    </submittedName>
</protein>
<dbReference type="PROSITE" id="PS51257">
    <property type="entry name" value="PROKAR_LIPOPROTEIN"/>
    <property type="match status" value="1"/>
</dbReference>
<sequence length="154" mass="16935">MKFLKPFLAICLFIALYSCSSDDGETTPVDNSLVVGTWNLTEVNISIPQDPNNDGTASMNMVEELPCLTGVLTISEDNTWNLNLTGLNITPVTGDFYAVQCASSFSYSGNYFFQNNQLNLNDFNFNTLTLNGSVLTESKGENLPGVLSYVYEKQ</sequence>
<dbReference type="AlphaFoldDB" id="A0A223V132"/>
<dbReference type="OrthoDB" id="1452258at2"/>
<dbReference type="RefSeq" id="WP_094995704.1">
    <property type="nucleotide sequence ID" value="NZ_BMJL01000001.1"/>
</dbReference>